<dbReference type="Proteomes" id="UP001165069">
    <property type="component" value="Unassembled WGS sequence"/>
</dbReference>
<sequence length="325" mass="35972">MGRVKHSLRLLGACAVVSTPMMMAASRPSIEGSFEAFWVEARGRSLEDQVRLWDRWIEGPQQDLYASAVWEVRNHPDWKARKARLLEARFADYARVGDQIPGMIRILEKDLPSRLVSFRSLFPDTPTDLAVRVVVAPGFDAKSGVRADGSPVLLLAADSLLLEQANLDVLFPHELFHLYHARHAGILNDGVMPGARLLLPLFVEGLATCVSVRLAPGSTEGQLLLQEDLGAIPEQRLPAIATRFLAEADEPVLDGGPTTAFKRWFNAARTPQQPDLPNRAGYWLGLHVIRALLRDRSLQELASWPPARAEAETQATLVRIAGPRH</sequence>
<proteinExistence type="predicted"/>
<keyword evidence="3" id="KW-1185">Reference proteome</keyword>
<gene>
    <name evidence="2" type="ORF">GETHLI_19330</name>
</gene>
<dbReference type="EMBL" id="BSDE01000003">
    <property type="protein sequence ID" value="GLH73431.1"/>
    <property type="molecule type" value="Genomic_DNA"/>
</dbReference>
<evidence type="ECO:0000256" key="1">
    <source>
        <dbReference type="SAM" id="SignalP"/>
    </source>
</evidence>
<feature type="signal peptide" evidence="1">
    <location>
        <begin position="1"/>
        <end position="24"/>
    </location>
</feature>
<feature type="chain" id="PRO_5045795799" description="DUF2268 domain-containing protein" evidence="1">
    <location>
        <begin position="25"/>
        <end position="325"/>
    </location>
</feature>
<protein>
    <recommendedName>
        <fullName evidence="4">DUF2268 domain-containing protein</fullName>
    </recommendedName>
</protein>
<accession>A0ABQ5QG66</accession>
<reference evidence="2 3" key="1">
    <citation type="journal article" date="2023" name="Antonie Van Leeuwenhoek">
        <title>Mesoterricola silvestris gen. nov., sp. nov., Mesoterricola sediminis sp. nov., Geothrix oryzae sp. nov., Geothrix edaphica sp. nov., Geothrix rubra sp. nov., and Geothrix limicola sp. nov., six novel members of Acidobacteriota isolated from soils.</title>
        <authorList>
            <person name="Itoh H."/>
            <person name="Sugisawa Y."/>
            <person name="Mise K."/>
            <person name="Xu Z."/>
            <person name="Kuniyasu M."/>
            <person name="Ushijima N."/>
            <person name="Kawano K."/>
            <person name="Kobayashi E."/>
            <person name="Shiratori Y."/>
            <person name="Masuda Y."/>
            <person name="Senoo K."/>
        </authorList>
    </citation>
    <scope>NUCLEOTIDE SEQUENCE [LARGE SCALE GENOMIC DNA]</scope>
    <source>
        <strain evidence="2 3">Red804</strain>
    </source>
</reference>
<evidence type="ECO:0000313" key="3">
    <source>
        <dbReference type="Proteomes" id="UP001165069"/>
    </source>
</evidence>
<name>A0ABQ5QG66_9BACT</name>
<comment type="caution">
    <text evidence="2">The sequence shown here is derived from an EMBL/GenBank/DDBJ whole genome shotgun (WGS) entry which is preliminary data.</text>
</comment>
<evidence type="ECO:0008006" key="4">
    <source>
        <dbReference type="Google" id="ProtNLM"/>
    </source>
</evidence>
<organism evidence="2 3">
    <name type="scientific">Geothrix limicola</name>
    <dbReference type="NCBI Taxonomy" id="2927978"/>
    <lineage>
        <taxon>Bacteria</taxon>
        <taxon>Pseudomonadati</taxon>
        <taxon>Acidobacteriota</taxon>
        <taxon>Holophagae</taxon>
        <taxon>Holophagales</taxon>
        <taxon>Holophagaceae</taxon>
        <taxon>Geothrix</taxon>
    </lineage>
</organism>
<evidence type="ECO:0000313" key="2">
    <source>
        <dbReference type="EMBL" id="GLH73431.1"/>
    </source>
</evidence>
<keyword evidence="1" id="KW-0732">Signal</keyword>